<dbReference type="SMART" id="SM00220">
    <property type="entry name" value="S_TKc"/>
    <property type="match status" value="1"/>
</dbReference>
<feature type="compositionally biased region" description="Basic and acidic residues" evidence="12">
    <location>
        <begin position="21"/>
        <end position="47"/>
    </location>
</feature>
<dbReference type="EMBL" id="JAWZYT010000557">
    <property type="protein sequence ID" value="KAK4321843.1"/>
    <property type="molecule type" value="Genomic_DNA"/>
</dbReference>
<evidence type="ECO:0000256" key="3">
    <source>
        <dbReference type="ARBA" id="ARBA00022527"/>
    </source>
</evidence>
<keyword evidence="5 11" id="KW-0547">Nucleotide-binding</keyword>
<feature type="domain" description="Doublecortin" evidence="14">
    <location>
        <begin position="277"/>
        <end position="360"/>
    </location>
</feature>
<dbReference type="Gene3D" id="1.10.510.10">
    <property type="entry name" value="Transferase(Phosphotransferase) domain 1"/>
    <property type="match status" value="1"/>
</dbReference>
<dbReference type="Proteomes" id="UP001292094">
    <property type="component" value="Unassembled WGS sequence"/>
</dbReference>
<evidence type="ECO:0000256" key="12">
    <source>
        <dbReference type="SAM" id="MobiDB-lite"/>
    </source>
</evidence>
<feature type="binding site" evidence="11">
    <location>
        <position position="482"/>
    </location>
    <ligand>
        <name>ATP</name>
        <dbReference type="ChEBI" id="CHEBI:30616"/>
    </ligand>
</feature>
<dbReference type="PROSITE" id="PS50309">
    <property type="entry name" value="DC"/>
    <property type="match status" value="2"/>
</dbReference>
<dbReference type="EC" id="2.7.11.1" evidence="2"/>
<dbReference type="FunFam" id="3.30.200.20:FF:000315">
    <property type="entry name" value="Calcium-dependent protein kinase 3"/>
    <property type="match status" value="1"/>
</dbReference>
<evidence type="ECO:0000256" key="8">
    <source>
        <dbReference type="ARBA" id="ARBA00031092"/>
    </source>
</evidence>
<feature type="compositionally biased region" description="Polar residues" evidence="12">
    <location>
        <begin position="241"/>
        <end position="253"/>
    </location>
</feature>
<evidence type="ECO:0000256" key="6">
    <source>
        <dbReference type="ARBA" id="ARBA00022777"/>
    </source>
</evidence>
<dbReference type="Pfam" id="PF03607">
    <property type="entry name" value="DCX"/>
    <property type="match status" value="2"/>
</dbReference>
<dbReference type="PROSITE" id="PS00107">
    <property type="entry name" value="PROTEIN_KINASE_ATP"/>
    <property type="match status" value="1"/>
</dbReference>
<dbReference type="PROSITE" id="PS00108">
    <property type="entry name" value="PROTEIN_KINASE_ST"/>
    <property type="match status" value="1"/>
</dbReference>
<evidence type="ECO:0000256" key="10">
    <source>
        <dbReference type="ARBA" id="ARBA00048679"/>
    </source>
</evidence>
<evidence type="ECO:0000259" key="13">
    <source>
        <dbReference type="PROSITE" id="PS50011"/>
    </source>
</evidence>
<evidence type="ECO:0000256" key="1">
    <source>
        <dbReference type="ARBA" id="ARBA00005354"/>
    </source>
</evidence>
<dbReference type="FunFam" id="1.10.510.10:FF:000066">
    <property type="entry name" value="Serine/threonine-protein kinase DCLK1 isoform 2"/>
    <property type="match status" value="1"/>
</dbReference>
<feature type="region of interest" description="Disordered" evidence="12">
    <location>
        <begin position="19"/>
        <end position="122"/>
    </location>
</feature>
<keyword evidence="6" id="KW-0418">Kinase</keyword>
<evidence type="ECO:0000256" key="5">
    <source>
        <dbReference type="ARBA" id="ARBA00022741"/>
    </source>
</evidence>
<dbReference type="Pfam" id="PF00069">
    <property type="entry name" value="Pkinase"/>
    <property type="match status" value="1"/>
</dbReference>
<feature type="compositionally biased region" description="Basic residues" evidence="12">
    <location>
        <begin position="380"/>
        <end position="392"/>
    </location>
</feature>
<dbReference type="SMART" id="SM00537">
    <property type="entry name" value="DCX"/>
    <property type="match status" value="2"/>
</dbReference>
<evidence type="ECO:0000256" key="2">
    <source>
        <dbReference type="ARBA" id="ARBA00012513"/>
    </source>
</evidence>
<accession>A0AAE1UEW3</accession>
<dbReference type="PANTHER" id="PTHR24347">
    <property type="entry name" value="SERINE/THREONINE-PROTEIN KINASE"/>
    <property type="match status" value="1"/>
</dbReference>
<organism evidence="15 16">
    <name type="scientific">Petrolisthes manimaculis</name>
    <dbReference type="NCBI Taxonomy" id="1843537"/>
    <lineage>
        <taxon>Eukaryota</taxon>
        <taxon>Metazoa</taxon>
        <taxon>Ecdysozoa</taxon>
        <taxon>Arthropoda</taxon>
        <taxon>Crustacea</taxon>
        <taxon>Multicrustacea</taxon>
        <taxon>Malacostraca</taxon>
        <taxon>Eumalacostraca</taxon>
        <taxon>Eucarida</taxon>
        <taxon>Decapoda</taxon>
        <taxon>Pleocyemata</taxon>
        <taxon>Anomura</taxon>
        <taxon>Galatheoidea</taxon>
        <taxon>Porcellanidae</taxon>
        <taxon>Petrolisthes</taxon>
    </lineage>
</organism>
<proteinExistence type="inferred from homology"/>
<protein>
    <recommendedName>
        <fullName evidence="2">non-specific serine/threonine protein kinase</fullName>
        <ecNumber evidence="2">2.7.11.1</ecNumber>
    </recommendedName>
    <alternativeName>
        <fullName evidence="8">Doublecortin-like and CAM kinase-like protein</fullName>
    </alternativeName>
</protein>
<comment type="catalytic activity">
    <reaction evidence="9">
        <text>L-threonyl-[protein] + ATP = O-phospho-L-threonyl-[protein] + ADP + H(+)</text>
        <dbReference type="Rhea" id="RHEA:46608"/>
        <dbReference type="Rhea" id="RHEA-COMP:11060"/>
        <dbReference type="Rhea" id="RHEA-COMP:11605"/>
        <dbReference type="ChEBI" id="CHEBI:15378"/>
        <dbReference type="ChEBI" id="CHEBI:30013"/>
        <dbReference type="ChEBI" id="CHEBI:30616"/>
        <dbReference type="ChEBI" id="CHEBI:61977"/>
        <dbReference type="ChEBI" id="CHEBI:456216"/>
        <dbReference type="EC" id="2.7.11.1"/>
    </reaction>
</comment>
<gene>
    <name evidence="15" type="ORF">Pmani_007380</name>
</gene>
<dbReference type="InterPro" id="IPR011009">
    <property type="entry name" value="Kinase-like_dom_sf"/>
</dbReference>
<comment type="caution">
    <text evidence="15">The sequence shown here is derived from an EMBL/GenBank/DDBJ whole genome shotgun (WGS) entry which is preliminary data.</text>
</comment>
<name>A0AAE1UEW3_9EUCA</name>
<dbReference type="CDD" id="cd17069">
    <property type="entry name" value="DCX2"/>
    <property type="match status" value="1"/>
</dbReference>
<dbReference type="Gene3D" id="3.30.200.20">
    <property type="entry name" value="Phosphorylase Kinase, domain 1"/>
    <property type="match status" value="1"/>
</dbReference>
<evidence type="ECO:0000256" key="11">
    <source>
        <dbReference type="PROSITE-ProRule" id="PRU10141"/>
    </source>
</evidence>
<feature type="domain" description="Doublecortin" evidence="14">
    <location>
        <begin position="134"/>
        <end position="219"/>
    </location>
</feature>
<feature type="compositionally biased region" description="Basic residues" evidence="12">
    <location>
        <begin position="410"/>
        <end position="431"/>
    </location>
</feature>
<dbReference type="Gene3D" id="3.10.20.230">
    <property type="entry name" value="Doublecortin domain"/>
    <property type="match status" value="2"/>
</dbReference>
<feature type="compositionally biased region" description="Low complexity" evidence="12">
    <location>
        <begin position="84"/>
        <end position="106"/>
    </location>
</feature>
<evidence type="ECO:0000313" key="16">
    <source>
        <dbReference type="Proteomes" id="UP001292094"/>
    </source>
</evidence>
<dbReference type="InterPro" id="IPR008271">
    <property type="entry name" value="Ser/Thr_kinase_AS"/>
</dbReference>
<keyword evidence="4" id="KW-0808">Transferase</keyword>
<keyword evidence="3" id="KW-0723">Serine/threonine-protein kinase</keyword>
<dbReference type="GO" id="GO:0005524">
    <property type="term" value="F:ATP binding"/>
    <property type="evidence" value="ECO:0007669"/>
    <property type="project" value="UniProtKB-UniRule"/>
</dbReference>
<dbReference type="InterPro" id="IPR000719">
    <property type="entry name" value="Prot_kinase_dom"/>
</dbReference>
<comment type="similarity">
    <text evidence="1">Belongs to the protein kinase superfamily. CAMK Ser/Thr protein kinase family. CaMK subfamily.</text>
</comment>
<comment type="catalytic activity">
    <reaction evidence="10">
        <text>L-seryl-[protein] + ATP = O-phospho-L-seryl-[protein] + ADP + H(+)</text>
        <dbReference type="Rhea" id="RHEA:17989"/>
        <dbReference type="Rhea" id="RHEA-COMP:9863"/>
        <dbReference type="Rhea" id="RHEA-COMP:11604"/>
        <dbReference type="ChEBI" id="CHEBI:15378"/>
        <dbReference type="ChEBI" id="CHEBI:29999"/>
        <dbReference type="ChEBI" id="CHEBI:30616"/>
        <dbReference type="ChEBI" id="CHEBI:83421"/>
        <dbReference type="ChEBI" id="CHEBI:456216"/>
        <dbReference type="EC" id="2.7.11.1"/>
    </reaction>
</comment>
<feature type="domain" description="Protein kinase" evidence="13">
    <location>
        <begin position="453"/>
        <end position="710"/>
    </location>
</feature>
<dbReference type="GO" id="GO:0004674">
    <property type="term" value="F:protein serine/threonine kinase activity"/>
    <property type="evidence" value="ECO:0007669"/>
    <property type="project" value="UniProtKB-KW"/>
</dbReference>
<sequence>MPVPSRVCEEADSWVLVVAEGRMEGEGTEGGPRERERRAKGERERRAAGALSDVVKMGTAEQGKEHSGVSGSSSLGCGEEECGGSRPPVSRGSSTGLATSASAPALVSRRGRASPTCGAGRTPLTRLCEEKRAKRCRFYRNGDRWFGGMVVAVGGDKHRSWEALLADLTRVLDHPIHLTAGVRHVFTLDGSRVTQLEQLTEAAELVVSSSETFKRLDYTRASLPQWRVHARRNEALHVPSSRTAFSSPVSTPGSEAPPSIMGCTTPTDSPKDFIRPKLVTVIRNGLRPRKAVRILLNRRTARSLDQVLSDITHAIKLDTGAVRKVFTLDGRQVSSLRDFFYDDDIFIAYGPERLSHDDFDLDSEECKTIQPMVKCPLSPRRPRRMPSPKPRGRAVSPLAVFDGPGSLPRCPRKPRAASPHKRLSQPHPHQHNGHVACGGLENIIFPSCVTSKYSVGRILGDGNFAEVRGCVSRETKEEFALKIIDKTKCRGKEHMIESEVYILRQVSHPNIVSLLEEFHTSNYLYLVMELVKGGDLFDAIASATRYTEQDASCMVRDLTSALDYLHQRSIVHRDIKPENLLVVDCNDGSKSLKLGDFGLAVEVVEPLYTVCGTPTYVAPEILKESGYGLKVDIWATGVITYILLCGFPPFVSPTNNQEELFDQILRGYYEFHSPYWDDISESARELIVNMIQVDQDKRFSAQEVLDHPWVSDDEALDRNLHVRVSHKLGLHFDTNGPQHKAAGITLMAAESTPCLHSVEVL</sequence>
<feature type="compositionally biased region" description="Low complexity" evidence="12">
    <location>
        <begin position="68"/>
        <end position="77"/>
    </location>
</feature>
<evidence type="ECO:0000256" key="7">
    <source>
        <dbReference type="ARBA" id="ARBA00022840"/>
    </source>
</evidence>
<dbReference type="PROSITE" id="PS50011">
    <property type="entry name" value="PROTEIN_KINASE_DOM"/>
    <property type="match status" value="1"/>
</dbReference>
<dbReference type="InterPro" id="IPR036572">
    <property type="entry name" value="Doublecortin_dom_sf"/>
</dbReference>
<evidence type="ECO:0000256" key="9">
    <source>
        <dbReference type="ARBA" id="ARBA00047899"/>
    </source>
</evidence>
<dbReference type="SUPFAM" id="SSF89837">
    <property type="entry name" value="Doublecortin (DC)"/>
    <property type="match status" value="2"/>
</dbReference>
<keyword evidence="7 11" id="KW-0067">ATP-binding</keyword>
<dbReference type="AlphaFoldDB" id="A0AAE1UEW3"/>
<dbReference type="GO" id="GO:0035556">
    <property type="term" value="P:intracellular signal transduction"/>
    <property type="evidence" value="ECO:0007669"/>
    <property type="project" value="InterPro"/>
</dbReference>
<feature type="region of interest" description="Disordered" evidence="12">
    <location>
        <begin position="375"/>
        <end position="431"/>
    </location>
</feature>
<feature type="region of interest" description="Disordered" evidence="12">
    <location>
        <begin position="241"/>
        <end position="267"/>
    </location>
</feature>
<evidence type="ECO:0000256" key="4">
    <source>
        <dbReference type="ARBA" id="ARBA00022679"/>
    </source>
</evidence>
<keyword evidence="16" id="KW-1185">Reference proteome</keyword>
<dbReference type="SUPFAM" id="SSF56112">
    <property type="entry name" value="Protein kinase-like (PK-like)"/>
    <property type="match status" value="1"/>
</dbReference>
<dbReference type="InterPro" id="IPR003533">
    <property type="entry name" value="Doublecortin_dom"/>
</dbReference>
<evidence type="ECO:0000259" key="14">
    <source>
        <dbReference type="PROSITE" id="PS50309"/>
    </source>
</evidence>
<reference evidence="15" key="1">
    <citation type="submission" date="2023-11" db="EMBL/GenBank/DDBJ databases">
        <title>Genome assemblies of two species of porcelain crab, Petrolisthes cinctipes and Petrolisthes manimaculis (Anomura: Porcellanidae).</title>
        <authorList>
            <person name="Angst P."/>
        </authorList>
    </citation>
    <scope>NUCLEOTIDE SEQUENCE</scope>
    <source>
        <strain evidence="15">PB745_02</strain>
        <tissue evidence="15">Gill</tissue>
    </source>
</reference>
<dbReference type="InterPro" id="IPR017441">
    <property type="entry name" value="Protein_kinase_ATP_BS"/>
</dbReference>
<evidence type="ECO:0000313" key="15">
    <source>
        <dbReference type="EMBL" id="KAK4321843.1"/>
    </source>
</evidence>
<dbReference type="CDD" id="cd14095">
    <property type="entry name" value="STKc_DCKL"/>
    <property type="match status" value="1"/>
</dbReference>